<evidence type="ECO:0000256" key="5">
    <source>
        <dbReference type="ARBA" id="ARBA00022989"/>
    </source>
</evidence>
<sequence length="529" mass="60360">MHCCGLFNARQNLMSRISPVLDCYRDKQRPLVPVKMARSYKKVLIVSIVGLVITLLGIIVGALWVTMLYDLTFAKLLTLTSESLTFNFWVKTPIPMYFKFYMFNWTNAQEYFQTKSVKPHFQELGPYVFREVDTKVRREWNYDNGTVTFQRRKTWVFEESLSNGSLTDEITNLNPIAATVASSIKHKSPFIRKMVDGVMVRLGEKLVFTKSVNTLLFKGFNDTLLDIARKMKVTNLPDSKFAWFYGRNESDSYDGTFNMLTGTTNLYDMGMLKEWNYSNRTNNYEGSCGRIRGSLGDFWPPEIHNTTVSIFVPDICTSMDLSIHENTTKYEGLTGNKYIGTKDMLDNGKNVPSRQCYCPHGDCGPSGTLNISSCKFGAPAFVSMPHFYLADPGYRENITGMSPNEQKHELSIVLEPTTGIPLLVKAALQLNILLEPVEYMSMFENINMTYIPMLWFTQEANITADYAKQVQLLLILPSLGTVTFFGIGGIGILIFFIGLFVYVRQRWRGEETQVLISKYDGDVRTRNEM</sequence>
<dbReference type="PRINTS" id="PR01609">
    <property type="entry name" value="CD36FAMILY"/>
</dbReference>
<evidence type="ECO:0000256" key="1">
    <source>
        <dbReference type="ARBA" id="ARBA00004236"/>
    </source>
</evidence>
<dbReference type="GeneID" id="112462548"/>
<feature type="transmembrane region" description="Helical" evidence="8">
    <location>
        <begin position="472"/>
        <end position="503"/>
    </location>
</feature>
<dbReference type="PANTHER" id="PTHR11923:SF114">
    <property type="entry name" value="FI02050P-RELATED"/>
    <property type="match status" value="1"/>
</dbReference>
<dbReference type="GO" id="GO:0005886">
    <property type="term" value="C:plasma membrane"/>
    <property type="evidence" value="ECO:0007669"/>
    <property type="project" value="UniProtKB-SubCell"/>
</dbReference>
<evidence type="ECO:0000256" key="3">
    <source>
        <dbReference type="ARBA" id="ARBA00022475"/>
    </source>
</evidence>
<dbReference type="Proteomes" id="UP000504618">
    <property type="component" value="Unplaced"/>
</dbReference>
<evidence type="ECO:0000256" key="7">
    <source>
        <dbReference type="ARBA" id="ARBA00023180"/>
    </source>
</evidence>
<name>A0A6J1QQE2_9HYME</name>
<dbReference type="GO" id="GO:0005044">
    <property type="term" value="F:scavenger receptor activity"/>
    <property type="evidence" value="ECO:0007669"/>
    <property type="project" value="TreeGrafter"/>
</dbReference>
<comment type="similarity">
    <text evidence="2">Belongs to the CD36 family.</text>
</comment>
<keyword evidence="6 8" id="KW-0472">Membrane</keyword>
<accession>A0A6J1QQE2</accession>
<dbReference type="OrthoDB" id="514335at2759"/>
<keyword evidence="4 8" id="KW-0812">Transmembrane</keyword>
<dbReference type="RefSeq" id="XP_024884163.1">
    <property type="nucleotide sequence ID" value="XM_025028395.1"/>
</dbReference>
<keyword evidence="7" id="KW-0325">Glycoprotein</keyword>
<evidence type="ECO:0000256" key="6">
    <source>
        <dbReference type="ARBA" id="ARBA00023136"/>
    </source>
</evidence>
<dbReference type="GO" id="GO:0005737">
    <property type="term" value="C:cytoplasm"/>
    <property type="evidence" value="ECO:0007669"/>
    <property type="project" value="TreeGrafter"/>
</dbReference>
<dbReference type="PANTHER" id="PTHR11923">
    <property type="entry name" value="SCAVENGER RECEPTOR CLASS B TYPE-1 SR-B1"/>
    <property type="match status" value="1"/>
</dbReference>
<keyword evidence="3" id="KW-1003">Cell membrane</keyword>
<proteinExistence type="inferred from homology"/>
<dbReference type="InterPro" id="IPR002159">
    <property type="entry name" value="CD36_fam"/>
</dbReference>
<evidence type="ECO:0000256" key="4">
    <source>
        <dbReference type="ARBA" id="ARBA00022692"/>
    </source>
</evidence>
<evidence type="ECO:0000256" key="8">
    <source>
        <dbReference type="SAM" id="Phobius"/>
    </source>
</evidence>
<evidence type="ECO:0000256" key="2">
    <source>
        <dbReference type="ARBA" id="ARBA00010532"/>
    </source>
</evidence>
<organism evidence="9 10">
    <name type="scientific">Temnothorax curvispinosus</name>
    <dbReference type="NCBI Taxonomy" id="300111"/>
    <lineage>
        <taxon>Eukaryota</taxon>
        <taxon>Metazoa</taxon>
        <taxon>Ecdysozoa</taxon>
        <taxon>Arthropoda</taxon>
        <taxon>Hexapoda</taxon>
        <taxon>Insecta</taxon>
        <taxon>Pterygota</taxon>
        <taxon>Neoptera</taxon>
        <taxon>Endopterygota</taxon>
        <taxon>Hymenoptera</taxon>
        <taxon>Apocrita</taxon>
        <taxon>Aculeata</taxon>
        <taxon>Formicoidea</taxon>
        <taxon>Formicidae</taxon>
        <taxon>Myrmicinae</taxon>
        <taxon>Temnothorax</taxon>
    </lineage>
</organism>
<evidence type="ECO:0000313" key="9">
    <source>
        <dbReference type="Proteomes" id="UP000504618"/>
    </source>
</evidence>
<keyword evidence="9" id="KW-1185">Reference proteome</keyword>
<evidence type="ECO:0000313" key="10">
    <source>
        <dbReference type="RefSeq" id="XP_024884163.1"/>
    </source>
</evidence>
<reference evidence="10" key="1">
    <citation type="submission" date="2025-08" db="UniProtKB">
        <authorList>
            <consortium name="RefSeq"/>
        </authorList>
    </citation>
    <scope>IDENTIFICATION</scope>
    <source>
        <tissue evidence="10">Whole body</tissue>
    </source>
</reference>
<dbReference type="AlphaFoldDB" id="A0A6J1QQE2"/>
<keyword evidence="5 8" id="KW-1133">Transmembrane helix</keyword>
<gene>
    <name evidence="10" type="primary">LOC112462548</name>
</gene>
<protein>
    <submittedName>
        <fullName evidence="10">Protein croquemort-like isoform X1</fullName>
    </submittedName>
</protein>
<dbReference type="Pfam" id="PF01130">
    <property type="entry name" value="CD36"/>
    <property type="match status" value="1"/>
</dbReference>
<comment type="subcellular location">
    <subcellularLocation>
        <location evidence="1">Cell membrane</location>
    </subcellularLocation>
</comment>
<feature type="transmembrane region" description="Helical" evidence="8">
    <location>
        <begin position="43"/>
        <end position="69"/>
    </location>
</feature>